<evidence type="ECO:0000256" key="8">
    <source>
        <dbReference type="ARBA" id="ARBA00022946"/>
    </source>
</evidence>
<dbReference type="STRING" id="1344416.A0A139AC82"/>
<evidence type="ECO:0000313" key="18">
    <source>
        <dbReference type="EMBL" id="KXS14348.1"/>
    </source>
</evidence>
<comment type="catalytic activity">
    <reaction evidence="10">
        <text>O-acetyl-L-serine + hydrogen sulfide = L-cysteine + acetate</text>
        <dbReference type="Rhea" id="RHEA:14829"/>
        <dbReference type="ChEBI" id="CHEBI:29919"/>
        <dbReference type="ChEBI" id="CHEBI:30089"/>
        <dbReference type="ChEBI" id="CHEBI:35235"/>
        <dbReference type="ChEBI" id="CHEBI:58340"/>
        <dbReference type="EC" id="2.5.1.47"/>
    </reaction>
</comment>
<evidence type="ECO:0000259" key="17">
    <source>
        <dbReference type="Pfam" id="PF00291"/>
    </source>
</evidence>
<reference evidence="18 19" key="1">
    <citation type="journal article" date="2015" name="Genome Biol. Evol.">
        <title>Phylogenomic analyses indicate that early fungi evolved digesting cell walls of algal ancestors of land plants.</title>
        <authorList>
            <person name="Chang Y."/>
            <person name="Wang S."/>
            <person name="Sekimoto S."/>
            <person name="Aerts A.L."/>
            <person name="Choi C."/>
            <person name="Clum A."/>
            <person name="LaButti K.M."/>
            <person name="Lindquist E.A."/>
            <person name="Yee Ngan C."/>
            <person name="Ohm R.A."/>
            <person name="Salamov A.A."/>
            <person name="Grigoriev I.V."/>
            <person name="Spatafora J.W."/>
            <person name="Berbee M.L."/>
        </authorList>
    </citation>
    <scope>NUCLEOTIDE SEQUENCE [LARGE SCALE GENOMIC DNA]</scope>
    <source>
        <strain evidence="18 19">JEL478</strain>
    </source>
</reference>
<evidence type="ECO:0000256" key="1">
    <source>
        <dbReference type="ARBA" id="ARBA00001933"/>
    </source>
</evidence>
<keyword evidence="9" id="KW-0496">Mitochondrion</keyword>
<keyword evidence="19" id="KW-1185">Reference proteome</keyword>
<dbReference type="OrthoDB" id="10259545at2759"/>
<comment type="catalytic activity">
    <reaction evidence="11">
        <text>O-succinyl-L-serine + hydrogen sulfide = L-cysteine + succinate</text>
        <dbReference type="Rhea" id="RHEA:53816"/>
        <dbReference type="ChEBI" id="CHEBI:29919"/>
        <dbReference type="ChEBI" id="CHEBI:30031"/>
        <dbReference type="ChEBI" id="CHEBI:35235"/>
        <dbReference type="ChEBI" id="CHEBI:136856"/>
    </reaction>
</comment>
<dbReference type="GO" id="GO:0006535">
    <property type="term" value="P:cysteine biosynthetic process from serine"/>
    <property type="evidence" value="ECO:0007669"/>
    <property type="project" value="EnsemblFungi"/>
</dbReference>
<dbReference type="Gene3D" id="3.40.50.1100">
    <property type="match status" value="2"/>
</dbReference>
<dbReference type="GO" id="GO:0141223">
    <property type="term" value="F:cysteine synthase activity, acting on O-succinyl-L-serine"/>
    <property type="evidence" value="ECO:0007669"/>
    <property type="project" value="EnsemblFungi"/>
</dbReference>
<comment type="function">
    <text evidence="12">Catalyzes the conversion of O-succinyl-L-serine into cysteine, the last step in the cysteine biosynthesis pathway. Can also use O-acetyl-L-serine.</text>
</comment>
<keyword evidence="7" id="KW-0663">Pyridoxal phosphate</keyword>
<dbReference type="CDD" id="cd01561">
    <property type="entry name" value="CBS_like"/>
    <property type="match status" value="1"/>
</dbReference>
<evidence type="ECO:0000313" key="19">
    <source>
        <dbReference type="Proteomes" id="UP000070544"/>
    </source>
</evidence>
<dbReference type="InterPro" id="IPR036052">
    <property type="entry name" value="TrpB-like_PALP_sf"/>
</dbReference>
<dbReference type="Proteomes" id="UP000070544">
    <property type="component" value="Unassembled WGS sequence"/>
</dbReference>
<sequence>MFATRPFLTSLYGSVPSSLRIAGGLTEAIGNAPLIRLNRLSEETGCEILGRADFMQPGEQLIAFKKGPVKDRAALYLVKDAEERGPVKPGGVRTAGNTGIGLSHVCRSRGGYKCVIYVPNTQSQENIDLLKMLGADVHPVPAVAYEDPANYSHQARDFAERTENAVWTAQFVWDQTSGKVDAFTCATGTGGTRFGVAHSLKSLNSSVKIYLADPPGSVVTDNLRPALEAKEVDGALKMEDEATIEMVFGLLDEEGLFLVVAAYRVSKMLGPGKTVVPVLCDGAGRYLSRLFSKTWLETKGLYRSVPEHLRKYVSLEKRDSEMN</sequence>
<dbReference type="AlphaFoldDB" id="A0A139AC82"/>
<keyword evidence="8" id="KW-0809">Transit peptide</keyword>
<protein>
    <recommendedName>
        <fullName evidence="13">Cysteine synthase 1</fullName>
        <ecNumber evidence="4">2.5.1.47</ecNumber>
    </recommendedName>
    <alternativeName>
        <fullName evidence="14">O-acetylserine (thiol)-lyase 1</fullName>
    </alternativeName>
    <alternativeName>
        <fullName evidence="15">O-acetylserine sulfhydrylase 1</fullName>
    </alternativeName>
    <alternativeName>
        <fullName evidence="16">O-succinylserine sulfhydrylase</fullName>
    </alternativeName>
</protein>
<dbReference type="InterPro" id="IPR050214">
    <property type="entry name" value="Cys_Synth/Cystath_Beta-Synth"/>
</dbReference>
<dbReference type="EC" id="2.5.1.47" evidence="4"/>
<evidence type="ECO:0000256" key="7">
    <source>
        <dbReference type="ARBA" id="ARBA00022898"/>
    </source>
</evidence>
<evidence type="ECO:0000256" key="3">
    <source>
        <dbReference type="ARBA" id="ARBA00004962"/>
    </source>
</evidence>
<evidence type="ECO:0000256" key="5">
    <source>
        <dbReference type="ARBA" id="ARBA00022605"/>
    </source>
</evidence>
<evidence type="ECO:0000256" key="4">
    <source>
        <dbReference type="ARBA" id="ARBA00012681"/>
    </source>
</evidence>
<evidence type="ECO:0000256" key="16">
    <source>
        <dbReference type="ARBA" id="ARBA00081847"/>
    </source>
</evidence>
<dbReference type="GO" id="GO:0004124">
    <property type="term" value="F:cysteine synthase activity"/>
    <property type="evidence" value="ECO:0007669"/>
    <property type="project" value="UniProtKB-EC"/>
</dbReference>
<evidence type="ECO:0000256" key="12">
    <source>
        <dbReference type="ARBA" id="ARBA00058228"/>
    </source>
</evidence>
<comment type="cofactor">
    <cofactor evidence="1">
        <name>pyridoxal 5'-phosphate</name>
        <dbReference type="ChEBI" id="CHEBI:597326"/>
    </cofactor>
</comment>
<dbReference type="OMA" id="GYKCLII"/>
<evidence type="ECO:0000256" key="6">
    <source>
        <dbReference type="ARBA" id="ARBA00022679"/>
    </source>
</evidence>
<evidence type="ECO:0000256" key="15">
    <source>
        <dbReference type="ARBA" id="ARBA00079147"/>
    </source>
</evidence>
<dbReference type="EMBL" id="KQ965770">
    <property type="protein sequence ID" value="KXS14348.1"/>
    <property type="molecule type" value="Genomic_DNA"/>
</dbReference>
<dbReference type="GO" id="GO:0005739">
    <property type="term" value="C:mitochondrion"/>
    <property type="evidence" value="ECO:0007669"/>
    <property type="project" value="UniProtKB-SubCell"/>
</dbReference>
<comment type="pathway">
    <text evidence="3">Amino-acid biosynthesis; L-cysteine biosynthesis; L-cysteine from L-serine: step 2/2.</text>
</comment>
<feature type="domain" description="Tryptophan synthase beta chain-like PALP" evidence="17">
    <location>
        <begin position="26"/>
        <end position="224"/>
    </location>
</feature>
<gene>
    <name evidence="18" type="ORF">M427DRAFT_57828</name>
</gene>
<proteinExistence type="predicted"/>
<dbReference type="SUPFAM" id="SSF53686">
    <property type="entry name" value="Tryptophan synthase beta subunit-like PLP-dependent enzymes"/>
    <property type="match status" value="1"/>
</dbReference>
<evidence type="ECO:0000256" key="13">
    <source>
        <dbReference type="ARBA" id="ARBA00072087"/>
    </source>
</evidence>
<comment type="subcellular location">
    <subcellularLocation>
        <location evidence="2">Mitochondrion</location>
    </subcellularLocation>
</comment>
<dbReference type="PANTHER" id="PTHR10314">
    <property type="entry name" value="CYSTATHIONINE BETA-SYNTHASE"/>
    <property type="match status" value="1"/>
</dbReference>
<evidence type="ECO:0000256" key="9">
    <source>
        <dbReference type="ARBA" id="ARBA00023128"/>
    </source>
</evidence>
<keyword evidence="6" id="KW-0808">Transferase</keyword>
<dbReference type="FunFam" id="3.40.50.1100:FF:000011">
    <property type="entry name" value="Cysteine synthase (o-acetylserine)"/>
    <property type="match status" value="1"/>
</dbReference>
<name>A0A139AC82_GONPJ</name>
<evidence type="ECO:0000256" key="14">
    <source>
        <dbReference type="ARBA" id="ARBA00078262"/>
    </source>
</evidence>
<organism evidence="18 19">
    <name type="scientific">Gonapodya prolifera (strain JEL478)</name>
    <name type="common">Monoblepharis prolifera</name>
    <dbReference type="NCBI Taxonomy" id="1344416"/>
    <lineage>
        <taxon>Eukaryota</taxon>
        <taxon>Fungi</taxon>
        <taxon>Fungi incertae sedis</taxon>
        <taxon>Chytridiomycota</taxon>
        <taxon>Chytridiomycota incertae sedis</taxon>
        <taxon>Monoblepharidomycetes</taxon>
        <taxon>Monoblepharidales</taxon>
        <taxon>Gonapodyaceae</taxon>
        <taxon>Gonapodya</taxon>
    </lineage>
</organism>
<dbReference type="InterPro" id="IPR001926">
    <property type="entry name" value="TrpB-like_PALP"/>
</dbReference>
<evidence type="ECO:0000256" key="10">
    <source>
        <dbReference type="ARBA" id="ARBA00047931"/>
    </source>
</evidence>
<evidence type="ECO:0000256" key="11">
    <source>
        <dbReference type="ARBA" id="ARBA00050981"/>
    </source>
</evidence>
<evidence type="ECO:0000256" key="2">
    <source>
        <dbReference type="ARBA" id="ARBA00004173"/>
    </source>
</evidence>
<keyword evidence="5" id="KW-0028">Amino-acid biosynthesis</keyword>
<accession>A0A139AC82</accession>
<dbReference type="Pfam" id="PF00291">
    <property type="entry name" value="PALP"/>
    <property type="match status" value="1"/>
</dbReference>